<accession>A0A484M9I3</accession>
<dbReference type="Proteomes" id="UP000595140">
    <property type="component" value="Unassembled WGS sequence"/>
</dbReference>
<gene>
    <name evidence="1" type="ORF">CCAM_LOCUS26850</name>
</gene>
<reference evidence="1 2" key="1">
    <citation type="submission" date="2018-04" db="EMBL/GenBank/DDBJ databases">
        <authorList>
            <person name="Vogel A."/>
        </authorList>
    </citation>
    <scope>NUCLEOTIDE SEQUENCE [LARGE SCALE GENOMIC DNA]</scope>
</reference>
<keyword evidence="2" id="KW-1185">Reference proteome</keyword>
<protein>
    <submittedName>
        <fullName evidence="1">Uncharacterized protein</fullName>
    </submittedName>
</protein>
<evidence type="ECO:0000313" key="2">
    <source>
        <dbReference type="Proteomes" id="UP000595140"/>
    </source>
</evidence>
<dbReference type="EMBL" id="OOIL02002830">
    <property type="protein sequence ID" value="VFQ85074.1"/>
    <property type="molecule type" value="Genomic_DNA"/>
</dbReference>
<organism evidence="1 2">
    <name type="scientific">Cuscuta campestris</name>
    <dbReference type="NCBI Taxonomy" id="132261"/>
    <lineage>
        <taxon>Eukaryota</taxon>
        <taxon>Viridiplantae</taxon>
        <taxon>Streptophyta</taxon>
        <taxon>Embryophyta</taxon>
        <taxon>Tracheophyta</taxon>
        <taxon>Spermatophyta</taxon>
        <taxon>Magnoliopsida</taxon>
        <taxon>eudicotyledons</taxon>
        <taxon>Gunneridae</taxon>
        <taxon>Pentapetalae</taxon>
        <taxon>asterids</taxon>
        <taxon>lamiids</taxon>
        <taxon>Solanales</taxon>
        <taxon>Convolvulaceae</taxon>
        <taxon>Cuscuteae</taxon>
        <taxon>Cuscuta</taxon>
        <taxon>Cuscuta subgen. Grammica</taxon>
        <taxon>Cuscuta sect. Cleistogrammica</taxon>
    </lineage>
</organism>
<sequence length="80" mass="8749">MKFSLGRKFLMDDDDDDDDLVPLGTGRPGDTPLTGLCWEGILGFKWKFTFFAGVAERALTSTATTLSSLRRFVGADELSA</sequence>
<name>A0A484M9I3_9ASTE</name>
<proteinExistence type="predicted"/>
<dbReference type="AlphaFoldDB" id="A0A484M9I3"/>
<evidence type="ECO:0000313" key="1">
    <source>
        <dbReference type="EMBL" id="VFQ85074.1"/>
    </source>
</evidence>